<keyword evidence="4" id="KW-1185">Reference proteome</keyword>
<evidence type="ECO:0000256" key="1">
    <source>
        <dbReference type="PIRSR" id="PIRSR016487-1"/>
    </source>
</evidence>
<organism evidence="3 4">
    <name type="scientific">Flavobacterium subsaxonicum WB 4.1-42 = DSM 21790</name>
    <dbReference type="NCBI Taxonomy" id="1121898"/>
    <lineage>
        <taxon>Bacteria</taxon>
        <taxon>Pseudomonadati</taxon>
        <taxon>Bacteroidota</taxon>
        <taxon>Flavobacteriia</taxon>
        <taxon>Flavobacteriales</taxon>
        <taxon>Flavobacteriaceae</taxon>
        <taxon>Flavobacterium</taxon>
    </lineage>
</organism>
<dbReference type="InterPro" id="IPR012042">
    <property type="entry name" value="NeuTTM/CthTTM-like"/>
</dbReference>
<dbReference type="STRING" id="1121898.GCA_000422725_03756"/>
<gene>
    <name evidence="3" type="ORF">Q766_16405</name>
</gene>
<dbReference type="PIRSF" id="PIRSF016487">
    <property type="entry name" value="CYTH_UCP016487"/>
    <property type="match status" value="1"/>
</dbReference>
<feature type="domain" description="CYTH" evidence="2">
    <location>
        <begin position="1"/>
        <end position="149"/>
    </location>
</feature>
<dbReference type="Gene3D" id="2.40.320.10">
    <property type="entry name" value="Hypothetical Protein Pfu-838710-001"/>
    <property type="match status" value="1"/>
</dbReference>
<dbReference type="eggNOG" id="COG2954">
    <property type="taxonomic scope" value="Bacteria"/>
</dbReference>
<dbReference type="OrthoDB" id="9805588at2"/>
<evidence type="ECO:0000259" key="2">
    <source>
        <dbReference type="PROSITE" id="PS51707"/>
    </source>
</evidence>
<comment type="caution">
    <text evidence="3">The sequence shown here is derived from an EMBL/GenBank/DDBJ whole genome shotgun (WGS) entry which is preliminary data.</text>
</comment>
<evidence type="ECO:0000313" key="4">
    <source>
        <dbReference type="Proteomes" id="UP000030111"/>
    </source>
</evidence>
<proteinExistence type="predicted"/>
<feature type="active site" description="Proton acceptor" evidence="1">
    <location>
        <position position="29"/>
    </location>
</feature>
<sequence>MIETERKFLVLNDIYKQEAFTQKRIVQGYLSSVPERTVRVRTKGNQGFLTIKGKSNESGLSRMEWEKEISVDDALQLLALCEKGAIDKIRYEVKVGNHTYEVDEFFGDNAGLVVAEIELADENEAFIKPQWLGEEVTGTERYYNAYLSRNPYNTWQ</sequence>
<dbReference type="PANTHER" id="PTHR40114">
    <property type="entry name" value="SLR0698 PROTEIN"/>
    <property type="match status" value="1"/>
</dbReference>
<dbReference type="EMBL" id="JRLY01000015">
    <property type="protein sequence ID" value="KGO91815.1"/>
    <property type="molecule type" value="Genomic_DNA"/>
</dbReference>
<dbReference type="InterPro" id="IPR023577">
    <property type="entry name" value="CYTH_domain"/>
</dbReference>
<dbReference type="RefSeq" id="WP_026989846.1">
    <property type="nucleotide sequence ID" value="NZ_AUGP01000002.1"/>
</dbReference>
<reference evidence="3 4" key="1">
    <citation type="submission" date="2013-09" db="EMBL/GenBank/DDBJ databases">
        <authorList>
            <person name="Zeng Z."/>
            <person name="Chen C."/>
        </authorList>
    </citation>
    <scope>NUCLEOTIDE SEQUENCE [LARGE SCALE GENOMIC DNA]</scope>
    <source>
        <strain evidence="3 4">WB 4.1-42</strain>
    </source>
</reference>
<dbReference type="AlphaFoldDB" id="A0A0A2MUB4"/>
<dbReference type="PANTHER" id="PTHR40114:SF1">
    <property type="entry name" value="SLR0698 PROTEIN"/>
    <property type="match status" value="1"/>
</dbReference>
<dbReference type="SMART" id="SM01118">
    <property type="entry name" value="CYTH"/>
    <property type="match status" value="1"/>
</dbReference>
<dbReference type="PROSITE" id="PS51707">
    <property type="entry name" value="CYTH"/>
    <property type="match status" value="1"/>
</dbReference>
<dbReference type="CDD" id="cd07891">
    <property type="entry name" value="CYTH-like_CthTTM-like_1"/>
    <property type="match status" value="1"/>
</dbReference>
<name>A0A0A2MUB4_9FLAO</name>
<dbReference type="Pfam" id="PF01928">
    <property type="entry name" value="CYTH"/>
    <property type="match status" value="1"/>
</dbReference>
<evidence type="ECO:0000313" key="3">
    <source>
        <dbReference type="EMBL" id="KGO91815.1"/>
    </source>
</evidence>
<accession>A0A0A2MUB4</accession>
<protein>
    <submittedName>
        <fullName evidence="3">Adenylate cyclase</fullName>
    </submittedName>
</protein>
<dbReference type="SUPFAM" id="SSF55154">
    <property type="entry name" value="CYTH-like phosphatases"/>
    <property type="match status" value="1"/>
</dbReference>
<dbReference type="Proteomes" id="UP000030111">
    <property type="component" value="Unassembled WGS sequence"/>
</dbReference>
<dbReference type="InterPro" id="IPR033469">
    <property type="entry name" value="CYTH-like_dom_sf"/>
</dbReference>